<sequence>MDETSIFQGIGETGDENLDHGMPALDLPFPMSDLGDMADLALLQAAIHGERTLDGDVIDAAVAESRIDAEREADDENEGDVGEDVDVEGAADADADADSGGNDSEVAAVKVEDTDDELPYFDAKPTPEGSTPIDSDIDMLRDEVLVIPPTVRFEVAIPALSAEEKSEYSAVYSTVVEHVTGVSDLGADVQQYDVEFTDGRVELLAASHGLNCCAEHRITLLF</sequence>
<proteinExistence type="predicted"/>
<dbReference type="EMBL" id="KZ679129">
    <property type="protein sequence ID" value="PTB78318.1"/>
    <property type="molecule type" value="Genomic_DNA"/>
</dbReference>
<evidence type="ECO:0000256" key="1">
    <source>
        <dbReference type="SAM" id="MobiDB-lite"/>
    </source>
</evidence>
<gene>
    <name evidence="2" type="ORF">M440DRAFT_1190325</name>
</gene>
<reference evidence="2 3" key="1">
    <citation type="submission" date="2016-07" db="EMBL/GenBank/DDBJ databases">
        <title>Multiple horizontal gene transfer events from other fungi enriched the ability of initially mycotrophic Trichoderma (Ascomycota) to feed on dead plant biomass.</title>
        <authorList>
            <consortium name="DOE Joint Genome Institute"/>
            <person name="Aerts A."/>
            <person name="Atanasova L."/>
            <person name="Chenthamara K."/>
            <person name="Zhang J."/>
            <person name="Grujic M."/>
            <person name="Henrissat B."/>
            <person name="Kuo A."/>
            <person name="Salamov A."/>
            <person name="Lipzen A."/>
            <person name="Labutti K."/>
            <person name="Barry K."/>
            <person name="Miao Y."/>
            <person name="Rahimi M.J."/>
            <person name="Shen Q."/>
            <person name="Grigoriev I.V."/>
            <person name="Kubicek C.P."/>
            <person name="Druzhinina I.S."/>
        </authorList>
    </citation>
    <scope>NUCLEOTIDE SEQUENCE [LARGE SCALE GENOMIC DNA]</scope>
    <source>
        <strain evidence="2 3">ATCC 18648</strain>
    </source>
</reference>
<dbReference type="STRING" id="983965.A0A2T4C9W6"/>
<protein>
    <submittedName>
        <fullName evidence="2">Uncharacterized protein</fullName>
    </submittedName>
</protein>
<name>A0A2T4C9W6_TRILO</name>
<evidence type="ECO:0000313" key="3">
    <source>
        <dbReference type="Proteomes" id="UP000240760"/>
    </source>
</evidence>
<keyword evidence="3" id="KW-1185">Reference proteome</keyword>
<dbReference type="AlphaFoldDB" id="A0A2T4C9W6"/>
<evidence type="ECO:0000313" key="2">
    <source>
        <dbReference type="EMBL" id="PTB78318.1"/>
    </source>
</evidence>
<dbReference type="Proteomes" id="UP000240760">
    <property type="component" value="Unassembled WGS sequence"/>
</dbReference>
<organism evidence="2 3">
    <name type="scientific">Trichoderma longibrachiatum ATCC 18648</name>
    <dbReference type="NCBI Taxonomy" id="983965"/>
    <lineage>
        <taxon>Eukaryota</taxon>
        <taxon>Fungi</taxon>
        <taxon>Dikarya</taxon>
        <taxon>Ascomycota</taxon>
        <taxon>Pezizomycotina</taxon>
        <taxon>Sordariomycetes</taxon>
        <taxon>Hypocreomycetidae</taxon>
        <taxon>Hypocreales</taxon>
        <taxon>Hypocreaceae</taxon>
        <taxon>Trichoderma</taxon>
    </lineage>
</organism>
<accession>A0A2T4C9W6</accession>
<feature type="region of interest" description="Disordered" evidence="1">
    <location>
        <begin position="111"/>
        <end position="135"/>
    </location>
</feature>